<accession>I2GTV1</accession>
<keyword evidence="3" id="KW-0614">Plasmid</keyword>
<protein>
    <submittedName>
        <fullName evidence="3">TonB-dependent receptor</fullName>
    </submittedName>
</protein>
<geneLocation type="plasmid" evidence="3 4">
    <name>pFLIM01</name>
</geneLocation>
<dbReference type="SUPFAM" id="SSF56935">
    <property type="entry name" value="Porins"/>
    <property type="match status" value="1"/>
</dbReference>
<sequence length="859" mass="96524">MRSQVTFRGGKSNKGSPAFRFLVVYWVFECTISDLLLTVMSSFVRWFLNLWIILVNIMNFCLGQALPFQVNELKFGEGQLIGQLVSATGTPVAGGHLVLLRLDSSLVKITASDSLGRFAFFKLVNGSYIIRASKVGYATVVRPVTSTDTLTKQPITITLQTQTQNLDEVTIKEKRPLFEILGDRIVLNVAANPVLSAGSTFDALGAVPRITTNAVNKTISVDGKNGIILYQNGRQLYLTPDQIYTYLQSLPANAIARIEILTSPSAQYDAGSSAIILLFTKTLTTDGFAGEASLSTGFGRYEKANGSVNLSVRLKKVQGSLQYEPTYRPTYFSWNSEQRLGQTKFSQNERVNSREFNQVSFFSHLVRTNWEWFVTKSITVGSVLQASWISGQDRPSSTITYLTSESVRPRVQLESATQFRERITNVAANFNVRKQFNNQTSLSSDFDVARYINNSISTAHFTPIAQDKLSTESVRVFYPNNVWIRTAKLDLTTRAGSKGQLELGAKYSSVSMDNVPSLNQYSPSFSSLIPLLAKSYVYNERIASAYGNVAYKWSVWSVQAGLRIEHTNYEGVAGQTSNMRKNYLNFFPSVSLEYATPQKHQITLSANRRIVRPGFDLLNPAYIFYDPLTLYSGNPSLLPQLTTTLQGVFTTAKRLSVAVVYSDTRNRIAEVVYRLDSASASTVDHNINFDWEKRLAVTLTVPIKVSKAWLLQAVGTAAHARFYSTFQDTPTLLGQLTATFRLNNQINWKKWSGNFNFVYRSKAVVGYMYYDPLWYVDLGVQRSFGEQSSLKLTATDIFHTFLITNYGRYLNTDIIFRHRIESQKVLLTYSFRFGNKKAKQLQNRNFGSESEQERLGGKK</sequence>
<dbReference type="Pfam" id="PF13620">
    <property type="entry name" value="CarboxypepD_reg"/>
    <property type="match status" value="1"/>
</dbReference>
<keyword evidence="3" id="KW-0675">Receptor</keyword>
<dbReference type="SUPFAM" id="SSF49464">
    <property type="entry name" value="Carboxypeptidase regulatory domain-like"/>
    <property type="match status" value="1"/>
</dbReference>
<dbReference type="InterPro" id="IPR008969">
    <property type="entry name" value="CarboxyPept-like_regulatory"/>
</dbReference>
<organism evidence="3 4">
    <name type="scientific">Fibrisoma limi BUZ 3</name>
    <dbReference type="NCBI Taxonomy" id="1185876"/>
    <lineage>
        <taxon>Bacteria</taxon>
        <taxon>Pseudomonadati</taxon>
        <taxon>Bacteroidota</taxon>
        <taxon>Cytophagia</taxon>
        <taxon>Cytophagales</taxon>
        <taxon>Spirosomataceae</taxon>
        <taxon>Fibrisoma</taxon>
    </lineage>
</organism>
<dbReference type="InterPro" id="IPR041700">
    <property type="entry name" value="OMP_b-brl_3"/>
</dbReference>
<dbReference type="Proteomes" id="UP000009309">
    <property type="component" value="Plasmid pFLIM01"/>
</dbReference>
<dbReference type="AlphaFoldDB" id="I2GTV1"/>
<dbReference type="Gene3D" id="2.60.40.1120">
    <property type="entry name" value="Carboxypeptidase-like, regulatory domain"/>
    <property type="match status" value="1"/>
</dbReference>
<dbReference type="EMBL" id="HE805916">
    <property type="protein sequence ID" value="CCH57552.1"/>
    <property type="molecule type" value="Genomic_DNA"/>
</dbReference>
<dbReference type="PANTHER" id="PTHR40980:SF4">
    <property type="entry name" value="TONB-DEPENDENT RECEPTOR-LIKE BETA-BARREL DOMAIN-CONTAINING PROTEIN"/>
    <property type="match status" value="1"/>
</dbReference>
<dbReference type="Pfam" id="PF14905">
    <property type="entry name" value="OMP_b-brl_3"/>
    <property type="match status" value="1"/>
</dbReference>
<evidence type="ECO:0000259" key="2">
    <source>
        <dbReference type="Pfam" id="PF14905"/>
    </source>
</evidence>
<evidence type="ECO:0000313" key="4">
    <source>
        <dbReference type="Proteomes" id="UP000009309"/>
    </source>
</evidence>
<keyword evidence="1" id="KW-1133">Transmembrane helix</keyword>
<keyword evidence="1" id="KW-0472">Membrane</keyword>
<feature type="domain" description="Outer membrane protein beta-barrel" evidence="2">
    <location>
        <begin position="435"/>
        <end position="830"/>
    </location>
</feature>
<name>I2GTV1_9BACT</name>
<reference evidence="3 4" key="1">
    <citation type="journal article" date="2012" name="J. Bacteriol.">
        <title>Genome Sequence of the Filamentous Bacterium Fibrisoma limi BUZ 3T.</title>
        <authorList>
            <person name="Filippini M."/>
            <person name="Qi W."/>
            <person name="Jaenicke S."/>
            <person name="Goesmann A."/>
            <person name="Smits T.H."/>
            <person name="Bagheri H.C."/>
        </authorList>
    </citation>
    <scope>NUCLEOTIDE SEQUENCE [LARGE SCALE GENOMIC DNA]</scope>
    <source>
        <strain evidence="4">BUZ 3T</strain>
        <plasmid evidence="3 4">pFLIM01</plasmid>
    </source>
</reference>
<evidence type="ECO:0000256" key="1">
    <source>
        <dbReference type="SAM" id="Phobius"/>
    </source>
</evidence>
<keyword evidence="4" id="KW-1185">Reference proteome</keyword>
<evidence type="ECO:0000313" key="3">
    <source>
        <dbReference type="EMBL" id="CCH57552.1"/>
    </source>
</evidence>
<proteinExistence type="predicted"/>
<keyword evidence="1" id="KW-0812">Transmembrane</keyword>
<feature type="transmembrane region" description="Helical" evidence="1">
    <location>
        <begin position="21"/>
        <end position="40"/>
    </location>
</feature>
<dbReference type="OrthoDB" id="910296at2"/>
<dbReference type="PANTHER" id="PTHR40980">
    <property type="entry name" value="PLUG DOMAIN-CONTAINING PROTEIN"/>
    <property type="match status" value="1"/>
</dbReference>
<gene>
    <name evidence="3" type="ORF">BN8_p06735</name>
</gene>